<keyword evidence="3" id="KW-1185">Reference proteome</keyword>
<dbReference type="RefSeq" id="WP_280102043.1">
    <property type="nucleotide sequence ID" value="NZ_CP122979.1"/>
</dbReference>
<proteinExistence type="predicted"/>
<feature type="transmembrane region" description="Helical" evidence="1">
    <location>
        <begin position="131"/>
        <end position="153"/>
    </location>
</feature>
<gene>
    <name evidence="2" type="ORF">QEG99_00425</name>
</gene>
<feature type="transmembrane region" description="Helical" evidence="1">
    <location>
        <begin position="34"/>
        <end position="55"/>
    </location>
</feature>
<feature type="transmembrane region" description="Helical" evidence="1">
    <location>
        <begin position="75"/>
        <end position="94"/>
    </location>
</feature>
<protein>
    <submittedName>
        <fullName evidence="2">Uncharacterized protein</fullName>
    </submittedName>
</protein>
<sequence length="225" mass="27577">MFNNMNDNDFDFHNQFKDLKIKDKIQIKLDEYHFLWWFLSVFFSGLFFASIFTSEHLIKKYFVSFDRLDYFLKNLILYISLAISSLIEILAFKYKIVNYIDKNKSENKNYLTEKKHRQFAFFAIYDAYAKIILFISLGMLFYSAFIASLWTVIKSDTVFLILSWLPTIFFVPYWLFSAFYQIWFQYGKSKMMTKTDILEYVLNRRWIFWVLKKDIVFYRTKIYDF</sequence>
<evidence type="ECO:0000256" key="1">
    <source>
        <dbReference type="SAM" id="Phobius"/>
    </source>
</evidence>
<keyword evidence="1" id="KW-0472">Membrane</keyword>
<accession>A0ABY8LU31</accession>
<dbReference type="Proteomes" id="UP001179842">
    <property type="component" value="Chromosome"/>
</dbReference>
<reference evidence="2" key="1">
    <citation type="submission" date="2023-04" db="EMBL/GenBank/DDBJ databases">
        <title>Completed genome of Mycoplasma lagogenitalium type strain 12MS.</title>
        <authorList>
            <person name="Spergser J."/>
        </authorList>
    </citation>
    <scope>NUCLEOTIDE SEQUENCE</scope>
    <source>
        <strain evidence="2">12MS</strain>
    </source>
</reference>
<dbReference type="EMBL" id="CP122979">
    <property type="protein sequence ID" value="WGI36741.1"/>
    <property type="molecule type" value="Genomic_DNA"/>
</dbReference>
<keyword evidence="1" id="KW-0812">Transmembrane</keyword>
<keyword evidence="1" id="KW-1133">Transmembrane helix</keyword>
<evidence type="ECO:0000313" key="2">
    <source>
        <dbReference type="EMBL" id="WGI36741.1"/>
    </source>
</evidence>
<name>A0ABY8LU31_9BACT</name>
<evidence type="ECO:0000313" key="3">
    <source>
        <dbReference type="Proteomes" id="UP001179842"/>
    </source>
</evidence>
<organism evidence="2 3">
    <name type="scientific">Mesomycoplasma lagogenitalium</name>
    <dbReference type="NCBI Taxonomy" id="171286"/>
    <lineage>
        <taxon>Bacteria</taxon>
        <taxon>Bacillati</taxon>
        <taxon>Mycoplasmatota</taxon>
        <taxon>Mycoplasmoidales</taxon>
        <taxon>Metamycoplasmataceae</taxon>
        <taxon>Mesomycoplasma</taxon>
    </lineage>
</organism>
<feature type="transmembrane region" description="Helical" evidence="1">
    <location>
        <begin position="159"/>
        <end position="184"/>
    </location>
</feature>